<accession>A0A2J6TS64</accession>
<dbReference type="PANTHER" id="PTHR42973">
    <property type="entry name" value="BINDING OXIDOREDUCTASE, PUTATIVE (AFU_ORTHOLOGUE AFUA_1G17690)-RELATED"/>
    <property type="match status" value="1"/>
</dbReference>
<dbReference type="AlphaFoldDB" id="A0A2J6TS64"/>
<comment type="similarity">
    <text evidence="2">Belongs to the oxygen-dependent FAD-linked oxidoreductase family.</text>
</comment>
<dbReference type="RefSeq" id="XP_024742765.1">
    <property type="nucleotide sequence ID" value="XM_024877702.1"/>
</dbReference>
<sequence>MSGLFPAVLAQLKEKFSDLVILTPGSPEYEESMLRWNIAAEHKAGAVIYPVSTQDVSNILSFARANSIELAVCGAGHNHRGNSVDDGLIVDLRKLTGVSVNPLSKRVTTEGATVWGSVYEAAGKHGLAVVGGLIPSVGVGGFTLNGGLGWLTSAHGVALDNLIEADVVLADGRILTCSKKENEDLFWAIRGAGSAFGIVTRFVFQAHEINTKVWTGMMMFEPSHLKGVVDMANKVTSEGNDGTASMAFAIFACSGELEVHVLVFYNGSEEEAKTYFAPLLELPRKVDLVQMVPFSQATMPHGSAPGRQWRKVTAGGCLIVPLDHSFIQSIMDDLEELVTKIPDALETIFACEMHNPYATMREKQTSTAFPFRGRHGSIQLMPTWTQEENDEACWAWCRKVDKKLAKEFQRRKNEEGMDETTRSSVGTYINYDGLHKSPKALYGVNYERLVELKKKYDPGNVFKRFVDLLSGE</sequence>
<dbReference type="InterPro" id="IPR036318">
    <property type="entry name" value="FAD-bd_PCMH-like_sf"/>
</dbReference>
<feature type="domain" description="FAD-binding PCMH-type" evidence="6">
    <location>
        <begin position="40"/>
        <end position="209"/>
    </location>
</feature>
<dbReference type="Gene3D" id="3.30.43.10">
    <property type="entry name" value="Uridine Diphospho-n-acetylenolpyruvylglucosamine Reductase, domain 2"/>
    <property type="match status" value="1"/>
</dbReference>
<evidence type="ECO:0000256" key="4">
    <source>
        <dbReference type="ARBA" id="ARBA00022827"/>
    </source>
</evidence>
<dbReference type="InterPro" id="IPR016167">
    <property type="entry name" value="FAD-bd_PCMH_sub1"/>
</dbReference>
<dbReference type="PANTHER" id="PTHR42973:SF39">
    <property type="entry name" value="FAD-BINDING PCMH-TYPE DOMAIN-CONTAINING PROTEIN"/>
    <property type="match status" value="1"/>
</dbReference>
<dbReference type="SUPFAM" id="SSF56176">
    <property type="entry name" value="FAD-binding/transporter-associated domain-like"/>
    <property type="match status" value="1"/>
</dbReference>
<dbReference type="EMBL" id="KZ613745">
    <property type="protein sequence ID" value="PMD65861.1"/>
    <property type="molecule type" value="Genomic_DNA"/>
</dbReference>
<dbReference type="InterPro" id="IPR050416">
    <property type="entry name" value="FAD-linked_Oxidoreductase"/>
</dbReference>
<dbReference type="Gene3D" id="3.40.462.20">
    <property type="match status" value="1"/>
</dbReference>
<evidence type="ECO:0000256" key="2">
    <source>
        <dbReference type="ARBA" id="ARBA00005466"/>
    </source>
</evidence>
<dbReference type="STRING" id="1095630.A0A2J6TS64"/>
<evidence type="ECO:0000256" key="5">
    <source>
        <dbReference type="ARBA" id="ARBA00023002"/>
    </source>
</evidence>
<protein>
    <submittedName>
        <fullName evidence="7">FAD-binding domain-containing protein</fullName>
    </submittedName>
</protein>
<proteinExistence type="inferred from homology"/>
<evidence type="ECO:0000256" key="1">
    <source>
        <dbReference type="ARBA" id="ARBA00001974"/>
    </source>
</evidence>
<dbReference type="Gene3D" id="3.30.465.10">
    <property type="match status" value="1"/>
</dbReference>
<keyword evidence="3" id="KW-0285">Flavoprotein</keyword>
<reference evidence="7 8" key="1">
    <citation type="submission" date="2016-04" db="EMBL/GenBank/DDBJ databases">
        <title>A degradative enzymes factory behind the ericoid mycorrhizal symbiosis.</title>
        <authorList>
            <consortium name="DOE Joint Genome Institute"/>
            <person name="Martino E."/>
            <person name="Morin E."/>
            <person name="Grelet G."/>
            <person name="Kuo A."/>
            <person name="Kohler A."/>
            <person name="Daghino S."/>
            <person name="Barry K."/>
            <person name="Choi C."/>
            <person name="Cichocki N."/>
            <person name="Clum A."/>
            <person name="Copeland A."/>
            <person name="Hainaut M."/>
            <person name="Haridas S."/>
            <person name="Labutti K."/>
            <person name="Lindquist E."/>
            <person name="Lipzen A."/>
            <person name="Khouja H.-R."/>
            <person name="Murat C."/>
            <person name="Ohm R."/>
            <person name="Olson A."/>
            <person name="Spatafora J."/>
            <person name="Veneault-Fourrey C."/>
            <person name="Henrissat B."/>
            <person name="Grigoriev I."/>
            <person name="Martin F."/>
            <person name="Perotto S."/>
        </authorList>
    </citation>
    <scope>NUCLEOTIDE SEQUENCE [LARGE SCALE GENOMIC DNA]</scope>
    <source>
        <strain evidence="7 8">E</strain>
    </source>
</reference>
<dbReference type="Proteomes" id="UP000235371">
    <property type="component" value="Unassembled WGS sequence"/>
</dbReference>
<evidence type="ECO:0000256" key="3">
    <source>
        <dbReference type="ARBA" id="ARBA00022630"/>
    </source>
</evidence>
<evidence type="ECO:0000259" key="6">
    <source>
        <dbReference type="PROSITE" id="PS51387"/>
    </source>
</evidence>
<keyword evidence="4" id="KW-0274">FAD</keyword>
<organism evidence="7 8">
    <name type="scientific">Hyaloscypha bicolor E</name>
    <dbReference type="NCBI Taxonomy" id="1095630"/>
    <lineage>
        <taxon>Eukaryota</taxon>
        <taxon>Fungi</taxon>
        <taxon>Dikarya</taxon>
        <taxon>Ascomycota</taxon>
        <taxon>Pezizomycotina</taxon>
        <taxon>Leotiomycetes</taxon>
        <taxon>Helotiales</taxon>
        <taxon>Hyaloscyphaceae</taxon>
        <taxon>Hyaloscypha</taxon>
        <taxon>Hyaloscypha bicolor</taxon>
    </lineage>
</organism>
<evidence type="ECO:0000313" key="7">
    <source>
        <dbReference type="EMBL" id="PMD65861.1"/>
    </source>
</evidence>
<comment type="cofactor">
    <cofactor evidence="1">
        <name>FAD</name>
        <dbReference type="ChEBI" id="CHEBI:57692"/>
    </cofactor>
</comment>
<dbReference type="GO" id="GO:0071949">
    <property type="term" value="F:FAD binding"/>
    <property type="evidence" value="ECO:0007669"/>
    <property type="project" value="InterPro"/>
</dbReference>
<dbReference type="InParanoid" id="A0A2J6TS64"/>
<name>A0A2J6TS64_9HELO</name>
<dbReference type="GO" id="GO:0016491">
    <property type="term" value="F:oxidoreductase activity"/>
    <property type="evidence" value="ECO:0007669"/>
    <property type="project" value="UniProtKB-KW"/>
</dbReference>
<dbReference type="InterPro" id="IPR016169">
    <property type="entry name" value="FAD-bd_PCMH_sub2"/>
</dbReference>
<evidence type="ECO:0000313" key="8">
    <source>
        <dbReference type="Proteomes" id="UP000235371"/>
    </source>
</evidence>
<dbReference type="InterPro" id="IPR006094">
    <property type="entry name" value="Oxid_FAD_bind_N"/>
</dbReference>
<dbReference type="PROSITE" id="PS51387">
    <property type="entry name" value="FAD_PCMH"/>
    <property type="match status" value="1"/>
</dbReference>
<dbReference type="InterPro" id="IPR012951">
    <property type="entry name" value="BBE"/>
</dbReference>
<dbReference type="Pfam" id="PF08031">
    <property type="entry name" value="BBE"/>
    <property type="match status" value="1"/>
</dbReference>
<dbReference type="Pfam" id="PF01565">
    <property type="entry name" value="FAD_binding_4"/>
    <property type="match status" value="1"/>
</dbReference>
<dbReference type="InterPro" id="IPR016166">
    <property type="entry name" value="FAD-bd_PCMH"/>
</dbReference>
<keyword evidence="8" id="KW-1185">Reference proteome</keyword>
<dbReference type="GeneID" id="36585779"/>
<keyword evidence="5" id="KW-0560">Oxidoreductase</keyword>
<gene>
    <name evidence="7" type="ORF">K444DRAFT_580403</name>
</gene>
<dbReference type="OrthoDB" id="415825at2759"/>